<feature type="domain" description="HTH lysR-type" evidence="5">
    <location>
        <begin position="5"/>
        <end position="62"/>
    </location>
</feature>
<dbReference type="Proteomes" id="UP000225379">
    <property type="component" value="Unassembled WGS sequence"/>
</dbReference>
<evidence type="ECO:0000313" key="7">
    <source>
        <dbReference type="Proteomes" id="UP000225379"/>
    </source>
</evidence>
<dbReference type="Pfam" id="PF00126">
    <property type="entry name" value="HTH_1"/>
    <property type="match status" value="1"/>
</dbReference>
<dbReference type="PROSITE" id="PS50931">
    <property type="entry name" value="HTH_LYSR"/>
    <property type="match status" value="1"/>
</dbReference>
<gene>
    <name evidence="6" type="ORF">CRT60_35210</name>
</gene>
<sequence length="289" mass="30896">MPRNLDTTLLRSFALVADHASMTAAAQNLNLTQGAVSQQIARLEALAGGPLFIRDRSGLRPTALGERLLGKSRRLLALNDEIWADITGGAIDGPVRIGVPYDLVAPCIAPMLRSFTAAFPKVELTLICGSSPELAGRIGDGDLDLALVEEPVEAAQGEHLLIDRLVWVGARGGSAYAATPLPLSLVVETCAFRPAVMAALRRQGRDWRSMFENGGLDATFATVRMDLAVSAWLAFTVPPDLEILPADSGLPDLPSFAVTLHRPVRTPSLAAAELARQIRDAFARFKRTG</sequence>
<reference evidence="7" key="1">
    <citation type="submission" date="2017-10" db="EMBL/GenBank/DDBJ databases">
        <authorList>
            <person name="Kravchenko I.K."/>
            <person name="Grouzdev D.S."/>
        </authorList>
    </citation>
    <scope>NUCLEOTIDE SEQUENCE [LARGE SCALE GENOMIC DNA]</scope>
    <source>
        <strain evidence="7">B2</strain>
    </source>
</reference>
<accession>A0A2B8BAK2</accession>
<protein>
    <submittedName>
        <fullName evidence="6">LysR family transcriptional regulator</fullName>
    </submittedName>
</protein>
<dbReference type="AlphaFoldDB" id="A0A2B8BAK2"/>
<proteinExistence type="inferred from homology"/>
<dbReference type="InterPro" id="IPR005119">
    <property type="entry name" value="LysR_subst-bd"/>
</dbReference>
<evidence type="ECO:0000256" key="1">
    <source>
        <dbReference type="ARBA" id="ARBA00009437"/>
    </source>
</evidence>
<dbReference type="Gene3D" id="1.10.10.10">
    <property type="entry name" value="Winged helix-like DNA-binding domain superfamily/Winged helix DNA-binding domain"/>
    <property type="match status" value="1"/>
</dbReference>
<dbReference type="OrthoDB" id="9806538at2"/>
<dbReference type="EMBL" id="PDKW01000043">
    <property type="protein sequence ID" value="PGH54961.1"/>
    <property type="molecule type" value="Genomic_DNA"/>
</dbReference>
<evidence type="ECO:0000256" key="3">
    <source>
        <dbReference type="ARBA" id="ARBA00023125"/>
    </source>
</evidence>
<comment type="similarity">
    <text evidence="1">Belongs to the LysR transcriptional regulatory family.</text>
</comment>
<dbReference type="GO" id="GO:0003700">
    <property type="term" value="F:DNA-binding transcription factor activity"/>
    <property type="evidence" value="ECO:0007669"/>
    <property type="project" value="InterPro"/>
</dbReference>
<evidence type="ECO:0000256" key="4">
    <source>
        <dbReference type="ARBA" id="ARBA00023163"/>
    </source>
</evidence>
<dbReference type="RefSeq" id="WP_098740961.1">
    <property type="nucleotide sequence ID" value="NZ_PDKW01000043.1"/>
</dbReference>
<dbReference type="PANTHER" id="PTHR30579:SF7">
    <property type="entry name" value="HTH-TYPE TRANSCRIPTIONAL REGULATOR LRHA-RELATED"/>
    <property type="match status" value="1"/>
</dbReference>
<dbReference type="PANTHER" id="PTHR30579">
    <property type="entry name" value="TRANSCRIPTIONAL REGULATOR"/>
    <property type="match status" value="1"/>
</dbReference>
<dbReference type="SUPFAM" id="SSF53850">
    <property type="entry name" value="Periplasmic binding protein-like II"/>
    <property type="match status" value="1"/>
</dbReference>
<dbReference type="InterPro" id="IPR036388">
    <property type="entry name" value="WH-like_DNA-bd_sf"/>
</dbReference>
<dbReference type="InterPro" id="IPR050176">
    <property type="entry name" value="LTTR"/>
</dbReference>
<evidence type="ECO:0000259" key="5">
    <source>
        <dbReference type="PROSITE" id="PS50931"/>
    </source>
</evidence>
<name>A0A2B8BAK2_9PROT</name>
<dbReference type="SUPFAM" id="SSF46785">
    <property type="entry name" value="Winged helix' DNA-binding domain"/>
    <property type="match status" value="1"/>
</dbReference>
<keyword evidence="3" id="KW-0238">DNA-binding</keyword>
<dbReference type="Pfam" id="PF03466">
    <property type="entry name" value="LysR_substrate"/>
    <property type="match status" value="1"/>
</dbReference>
<dbReference type="InterPro" id="IPR036390">
    <property type="entry name" value="WH_DNA-bd_sf"/>
</dbReference>
<evidence type="ECO:0000313" key="6">
    <source>
        <dbReference type="EMBL" id="PGH54961.1"/>
    </source>
</evidence>
<evidence type="ECO:0000256" key="2">
    <source>
        <dbReference type="ARBA" id="ARBA00023015"/>
    </source>
</evidence>
<organism evidence="6 7">
    <name type="scientific">Azospirillum palustre</name>
    <dbReference type="NCBI Taxonomy" id="2044885"/>
    <lineage>
        <taxon>Bacteria</taxon>
        <taxon>Pseudomonadati</taxon>
        <taxon>Pseudomonadota</taxon>
        <taxon>Alphaproteobacteria</taxon>
        <taxon>Rhodospirillales</taxon>
        <taxon>Azospirillaceae</taxon>
        <taxon>Azospirillum</taxon>
    </lineage>
</organism>
<dbReference type="GO" id="GO:0003677">
    <property type="term" value="F:DNA binding"/>
    <property type="evidence" value="ECO:0007669"/>
    <property type="project" value="UniProtKB-KW"/>
</dbReference>
<comment type="caution">
    <text evidence="6">The sequence shown here is derived from an EMBL/GenBank/DDBJ whole genome shotgun (WGS) entry which is preliminary data.</text>
</comment>
<keyword evidence="2" id="KW-0805">Transcription regulation</keyword>
<keyword evidence="4" id="KW-0804">Transcription</keyword>
<keyword evidence="7" id="KW-1185">Reference proteome</keyword>
<dbReference type="InterPro" id="IPR000847">
    <property type="entry name" value="LysR_HTH_N"/>
</dbReference>
<dbReference type="PRINTS" id="PR00039">
    <property type="entry name" value="HTHLYSR"/>
</dbReference>
<dbReference type="Gene3D" id="3.40.190.10">
    <property type="entry name" value="Periplasmic binding protein-like II"/>
    <property type="match status" value="2"/>
</dbReference>